<evidence type="ECO:0000313" key="2">
    <source>
        <dbReference type="WBParaSite" id="jg9648"/>
    </source>
</evidence>
<keyword evidence="1" id="KW-1185">Reference proteome</keyword>
<organism evidence="1 2">
    <name type="scientific">Ditylenchus dipsaci</name>
    <dbReference type="NCBI Taxonomy" id="166011"/>
    <lineage>
        <taxon>Eukaryota</taxon>
        <taxon>Metazoa</taxon>
        <taxon>Ecdysozoa</taxon>
        <taxon>Nematoda</taxon>
        <taxon>Chromadorea</taxon>
        <taxon>Rhabditida</taxon>
        <taxon>Tylenchina</taxon>
        <taxon>Tylenchomorpha</taxon>
        <taxon>Sphaerularioidea</taxon>
        <taxon>Anguinidae</taxon>
        <taxon>Anguininae</taxon>
        <taxon>Ditylenchus</taxon>
    </lineage>
</organism>
<protein>
    <submittedName>
        <fullName evidence="2">Uncharacterized protein</fullName>
    </submittedName>
</protein>
<evidence type="ECO:0000313" key="1">
    <source>
        <dbReference type="Proteomes" id="UP000887574"/>
    </source>
</evidence>
<sequence length="633" mass="71808">MDFIRALPIEILHEVYKYQGYDGTELLKHICGFIRRIEGKPLLTGLVIMDKELYCKNILLKITTMVVDSQFEAKSFVAVERMANLFNEACLMRLDLCYKDLDVGKVVEQSKKALNVTSWLMSVGQSEMMPLPLLFELLLSSMPMQKLIMVKPKHWCWQFFAKGRKQPRQSANSARLQTVDMLVRWLITLRFINCKSVQKIGPEARKTIENLAGIKKKTEEPPASKVSKRSGSSFSSYQASSQSIASYFDQITEEEQAEFDIFDKSIRHRLILIIPGKHKIIALVTDHAANMRLAWELLSVDYPWILFEGCKAHMVTWQPMILANVQVLSTASKTEKIPSLVLKETQATTSGRTRMFQLPEPTRWSTYATLISDVSDNEDCLKSAVWNANITGIPSLSAQAKDLQQLVCNNEAFWTRVSSINALLSPLAKAIKSIEGSMILSNRREFGRTDITYLMDMLEPNLKPNLEPNLRNLTQEEVQAAMNLLSNKVSKNPAFIARENEVNNDQASAVEKQNGNIRRGTAQVCMDALRATPPLTVSHSGRASTRTRCSQLSTRRFNSSKSLPPQLKGIGRRAAIHTKVRNRLHVEMVSKLTFIKHNLLLEHKDLFKKPSSQEKLEEEFEENANQESNCLMI</sequence>
<name>A0A915EVC9_9BILA</name>
<proteinExistence type="predicted"/>
<dbReference type="WBParaSite" id="jg9648">
    <property type="protein sequence ID" value="jg9648"/>
    <property type="gene ID" value="jg9648"/>
</dbReference>
<reference evidence="2" key="1">
    <citation type="submission" date="2022-11" db="UniProtKB">
        <authorList>
            <consortium name="WormBaseParasite"/>
        </authorList>
    </citation>
    <scope>IDENTIFICATION</scope>
</reference>
<dbReference type="SUPFAM" id="SSF53098">
    <property type="entry name" value="Ribonuclease H-like"/>
    <property type="match status" value="1"/>
</dbReference>
<dbReference type="Proteomes" id="UP000887574">
    <property type="component" value="Unplaced"/>
</dbReference>
<dbReference type="InterPro" id="IPR012337">
    <property type="entry name" value="RNaseH-like_sf"/>
</dbReference>
<dbReference type="AlphaFoldDB" id="A0A915EVC9"/>
<accession>A0A915EVC9</accession>